<protein>
    <submittedName>
        <fullName evidence="3">Unannotated protein</fullName>
    </submittedName>
</protein>
<dbReference type="AlphaFoldDB" id="A0A6J6R809"/>
<dbReference type="PROSITE" id="PS51257">
    <property type="entry name" value="PROKAR_LIPOPROTEIN"/>
    <property type="match status" value="1"/>
</dbReference>
<feature type="transmembrane region" description="Helical" evidence="1">
    <location>
        <begin position="12"/>
        <end position="30"/>
    </location>
</feature>
<dbReference type="CDD" id="cd05379">
    <property type="entry name" value="CAP_bacterial"/>
    <property type="match status" value="1"/>
</dbReference>
<name>A0A6J6R809_9ZZZZ</name>
<dbReference type="EMBL" id="CAEZXS010000298">
    <property type="protein sequence ID" value="CAB4717628.1"/>
    <property type="molecule type" value="Genomic_DNA"/>
</dbReference>
<keyword evidence="1" id="KW-1133">Transmembrane helix</keyword>
<evidence type="ECO:0000256" key="1">
    <source>
        <dbReference type="SAM" id="Phobius"/>
    </source>
</evidence>
<sequence>MGVRAVRHRPGVARLAAIILLLGGATFVVMSCLSNSEAVESAALINSERGSSGLGLLAQDPTLTAKAEAWAVKMAAAGRASHSDLSQDSGSNWTKIAENVGRAGSVAEMHRLFMNSAEHRTAILNSGFTRFGTGVAVADGKYFVVQVFVK</sequence>
<dbReference type="InterPro" id="IPR014044">
    <property type="entry name" value="CAP_dom"/>
</dbReference>
<dbReference type="PANTHER" id="PTHR31157:SF1">
    <property type="entry name" value="SCP DOMAIN-CONTAINING PROTEIN"/>
    <property type="match status" value="1"/>
</dbReference>
<evidence type="ECO:0000313" key="3">
    <source>
        <dbReference type="EMBL" id="CAB4717628.1"/>
    </source>
</evidence>
<dbReference type="Pfam" id="PF00188">
    <property type="entry name" value="CAP"/>
    <property type="match status" value="1"/>
</dbReference>
<reference evidence="3" key="1">
    <citation type="submission" date="2020-05" db="EMBL/GenBank/DDBJ databases">
        <authorList>
            <person name="Chiriac C."/>
            <person name="Salcher M."/>
            <person name="Ghai R."/>
            <person name="Kavagutti S V."/>
        </authorList>
    </citation>
    <scope>NUCLEOTIDE SEQUENCE</scope>
</reference>
<dbReference type="InterPro" id="IPR035940">
    <property type="entry name" value="CAP_sf"/>
</dbReference>
<evidence type="ECO:0000259" key="2">
    <source>
        <dbReference type="Pfam" id="PF00188"/>
    </source>
</evidence>
<dbReference type="PANTHER" id="PTHR31157">
    <property type="entry name" value="SCP DOMAIN-CONTAINING PROTEIN"/>
    <property type="match status" value="1"/>
</dbReference>
<dbReference type="SUPFAM" id="SSF55797">
    <property type="entry name" value="PR-1-like"/>
    <property type="match status" value="1"/>
</dbReference>
<organism evidence="3">
    <name type="scientific">freshwater metagenome</name>
    <dbReference type="NCBI Taxonomy" id="449393"/>
    <lineage>
        <taxon>unclassified sequences</taxon>
        <taxon>metagenomes</taxon>
        <taxon>ecological metagenomes</taxon>
    </lineage>
</organism>
<proteinExistence type="predicted"/>
<accession>A0A6J6R809</accession>
<keyword evidence="1" id="KW-0812">Transmembrane</keyword>
<gene>
    <name evidence="3" type="ORF">UFOPK2582_01752</name>
</gene>
<feature type="domain" description="SCP" evidence="2">
    <location>
        <begin position="44"/>
        <end position="148"/>
    </location>
</feature>
<dbReference type="Gene3D" id="3.40.33.10">
    <property type="entry name" value="CAP"/>
    <property type="match status" value="1"/>
</dbReference>
<keyword evidence="1" id="KW-0472">Membrane</keyword>